<dbReference type="EMBL" id="CP012748">
    <property type="protein sequence ID" value="ALL69484.1"/>
    <property type="molecule type" value="Genomic_DNA"/>
</dbReference>
<organism evidence="2 3">
    <name type="scientific">Paraburkholderia caribensis MBA4</name>
    <dbReference type="NCBI Taxonomy" id="1323664"/>
    <lineage>
        <taxon>Bacteria</taxon>
        <taxon>Pseudomonadati</taxon>
        <taxon>Pseudomonadota</taxon>
        <taxon>Betaproteobacteria</taxon>
        <taxon>Burkholderiales</taxon>
        <taxon>Burkholderiaceae</taxon>
        <taxon>Paraburkholderia</taxon>
    </lineage>
</organism>
<sequence length="100" mass="10978">MPQKAAHDTIPWRKFMKLVQLIVAASILIPAVSSFAQSTPPAMNDDVRAQLAQEKTYRYSDSSDRGQASISDAKRSATLPHQITGLAMGRYSLSVVRPSF</sequence>
<keyword evidence="1" id="KW-0732">Signal</keyword>
<gene>
    <name evidence="2" type="ORF">K788_00025525</name>
</gene>
<evidence type="ECO:0000256" key="1">
    <source>
        <dbReference type="SAM" id="SignalP"/>
    </source>
</evidence>
<proteinExistence type="predicted"/>
<geneLocation type="plasmid" evidence="3"/>
<evidence type="ECO:0000313" key="3">
    <source>
        <dbReference type="Proteomes" id="UP000019146"/>
    </source>
</evidence>
<dbReference type="AlphaFoldDB" id="A0A0P0RKV9"/>
<protein>
    <submittedName>
        <fullName evidence="2">Uncharacterized protein</fullName>
    </submittedName>
</protein>
<dbReference type="Proteomes" id="UP000019146">
    <property type="component" value="Plasmid unnamed"/>
</dbReference>
<accession>A0A0P0RKV9</accession>
<reference evidence="2 3" key="1">
    <citation type="journal article" date="2014" name="Genome Announc.">
        <title>Draft Genome Sequence of the Haloacid-Degrading Burkholderia caribensis Strain MBA4.</title>
        <authorList>
            <person name="Pan Y."/>
            <person name="Kong K.F."/>
            <person name="Tsang J.S."/>
        </authorList>
    </citation>
    <scope>NUCLEOTIDE SEQUENCE [LARGE SCALE GENOMIC DNA]</scope>
    <source>
        <strain evidence="2 3">MBA4</strain>
        <plasmid evidence="3">Plasmid</plasmid>
    </source>
</reference>
<feature type="signal peptide" evidence="1">
    <location>
        <begin position="1"/>
        <end position="36"/>
    </location>
</feature>
<dbReference type="KEGG" id="bcai:K788_00025525"/>
<feature type="chain" id="PRO_5006054429" evidence="1">
    <location>
        <begin position="37"/>
        <end position="100"/>
    </location>
</feature>
<name>A0A0P0RKV9_9BURK</name>
<evidence type="ECO:0000313" key="2">
    <source>
        <dbReference type="EMBL" id="ALL69484.1"/>
    </source>
</evidence>
<keyword evidence="2" id="KW-0614">Plasmid</keyword>